<keyword evidence="2" id="KW-1185">Reference proteome</keyword>
<dbReference type="GeneID" id="22587443"/>
<name>A0A0A0HT24_PARBD</name>
<dbReference type="RefSeq" id="XP_010759005.1">
    <property type="nucleotide sequence ID" value="XM_010760703.1"/>
</dbReference>
<evidence type="ECO:0000313" key="2">
    <source>
        <dbReference type="Proteomes" id="UP000001628"/>
    </source>
</evidence>
<gene>
    <name evidence="1" type="ORF">PADG_11546</name>
</gene>
<protein>
    <submittedName>
        <fullName evidence="1">Uncharacterized protein</fullName>
    </submittedName>
</protein>
<dbReference type="VEuPathDB" id="FungiDB:PADG_11546"/>
<dbReference type="eggNOG" id="ENOG502RAGG">
    <property type="taxonomic scope" value="Eukaryota"/>
</dbReference>
<dbReference type="InParanoid" id="A0A0A0HT24"/>
<dbReference type="KEGG" id="pbn:PADG_11546"/>
<accession>A0A0A0HT24</accession>
<sequence length="88" mass="9919">MDQGQKFGHKQQKLRSNVDIIMERAKIDAITAPNLYPTLNEPISRMQIAWIPNLKSCLQWRPPLSLIQQLAAGPRGNISVTKNSPVLE</sequence>
<dbReference type="AlphaFoldDB" id="A0A0A0HT24"/>
<dbReference type="Proteomes" id="UP000001628">
    <property type="component" value="Unassembled WGS sequence"/>
</dbReference>
<organism evidence="1 2">
    <name type="scientific">Paracoccidioides brasiliensis (strain Pb18)</name>
    <dbReference type="NCBI Taxonomy" id="502780"/>
    <lineage>
        <taxon>Eukaryota</taxon>
        <taxon>Fungi</taxon>
        <taxon>Dikarya</taxon>
        <taxon>Ascomycota</taxon>
        <taxon>Pezizomycotina</taxon>
        <taxon>Eurotiomycetes</taxon>
        <taxon>Eurotiomycetidae</taxon>
        <taxon>Onygenales</taxon>
        <taxon>Ajellomycetaceae</taxon>
        <taxon>Paracoccidioides</taxon>
    </lineage>
</organism>
<evidence type="ECO:0000313" key="1">
    <source>
        <dbReference type="EMBL" id="KGM92349.1"/>
    </source>
</evidence>
<reference evidence="1 2" key="1">
    <citation type="journal article" date="2011" name="PLoS Genet.">
        <title>Comparative genomic analysis of human fungal pathogens causing paracoccidioidomycosis.</title>
        <authorList>
            <person name="Desjardins C.A."/>
            <person name="Champion M.D."/>
            <person name="Holder J.W."/>
            <person name="Muszewska A."/>
            <person name="Goldberg J."/>
            <person name="Bailao A.M."/>
            <person name="Brigido M.M."/>
            <person name="Ferreira M.E."/>
            <person name="Garcia A.M."/>
            <person name="Grynberg M."/>
            <person name="Gujja S."/>
            <person name="Heiman D.I."/>
            <person name="Henn M.R."/>
            <person name="Kodira C.D."/>
            <person name="Leon-Narvaez H."/>
            <person name="Longo L.V."/>
            <person name="Ma L.J."/>
            <person name="Malavazi I."/>
            <person name="Matsuo A.L."/>
            <person name="Morais F.V."/>
            <person name="Pereira M."/>
            <person name="Rodriguez-Brito S."/>
            <person name="Sakthikumar S."/>
            <person name="Salem-Izacc S.M."/>
            <person name="Sykes S.M."/>
            <person name="Teixeira M.M."/>
            <person name="Vallejo M.C."/>
            <person name="Walter M.E."/>
            <person name="Yandava C."/>
            <person name="Young S."/>
            <person name="Zeng Q."/>
            <person name="Zucker J."/>
            <person name="Felipe M.S."/>
            <person name="Goldman G.H."/>
            <person name="Haas B.J."/>
            <person name="McEwen J.G."/>
            <person name="Nino-Vega G."/>
            <person name="Puccia R."/>
            <person name="San-Blas G."/>
            <person name="Soares C.M."/>
            <person name="Birren B.W."/>
            <person name="Cuomo C.A."/>
        </authorList>
    </citation>
    <scope>NUCLEOTIDE SEQUENCE [LARGE SCALE GENOMIC DNA]</scope>
    <source>
        <strain evidence="1 2">Pb18</strain>
    </source>
</reference>
<proteinExistence type="predicted"/>
<dbReference type="EMBL" id="KN275959">
    <property type="protein sequence ID" value="KGM92349.1"/>
    <property type="molecule type" value="Genomic_DNA"/>
</dbReference>
<dbReference type="HOGENOM" id="CLU_2469718_0_0_1"/>